<dbReference type="STRING" id="1155689.SAMN05444278_101628"/>
<gene>
    <name evidence="3" type="ORF">SAMN05444278_101628</name>
</gene>
<keyword evidence="2" id="KW-0812">Transmembrane</keyword>
<reference evidence="3 4" key="1">
    <citation type="submission" date="2016-11" db="EMBL/GenBank/DDBJ databases">
        <authorList>
            <person name="Jaros S."/>
            <person name="Januszkiewicz K."/>
            <person name="Wedrychowicz H."/>
        </authorList>
    </citation>
    <scope>NUCLEOTIDE SEQUENCE [LARGE SCALE GENOMIC DNA]</scope>
    <source>
        <strain evidence="3 4">DSM 25661</strain>
    </source>
</reference>
<evidence type="ECO:0000313" key="3">
    <source>
        <dbReference type="EMBL" id="SHE43181.1"/>
    </source>
</evidence>
<dbReference type="PANTHER" id="PTHR30441">
    <property type="entry name" value="DUF748 DOMAIN-CONTAINING PROTEIN"/>
    <property type="match status" value="1"/>
</dbReference>
<dbReference type="InterPro" id="IPR052894">
    <property type="entry name" value="AsmA-related"/>
</dbReference>
<accession>A0A1M4TFG3</accession>
<dbReference type="PANTHER" id="PTHR30441:SF8">
    <property type="entry name" value="DUF748 DOMAIN-CONTAINING PROTEIN"/>
    <property type="match status" value="1"/>
</dbReference>
<dbReference type="RefSeq" id="WP_073191803.1">
    <property type="nucleotide sequence ID" value="NZ_FQTW01000001.1"/>
</dbReference>
<protein>
    <submittedName>
        <fullName evidence="3">AsmA-like C-terminal region</fullName>
    </submittedName>
</protein>
<dbReference type="GO" id="GO:0090313">
    <property type="term" value="P:regulation of protein targeting to membrane"/>
    <property type="evidence" value="ECO:0007669"/>
    <property type="project" value="TreeGrafter"/>
</dbReference>
<keyword evidence="4" id="KW-1185">Reference proteome</keyword>
<dbReference type="OrthoDB" id="596403at2"/>
<dbReference type="GO" id="GO:0005886">
    <property type="term" value="C:plasma membrane"/>
    <property type="evidence" value="ECO:0007669"/>
    <property type="project" value="TreeGrafter"/>
</dbReference>
<keyword evidence="2" id="KW-0472">Membrane</keyword>
<evidence type="ECO:0000256" key="1">
    <source>
        <dbReference type="SAM" id="MobiDB-lite"/>
    </source>
</evidence>
<name>A0A1M4TFG3_9FLAO</name>
<feature type="transmembrane region" description="Helical" evidence="2">
    <location>
        <begin position="7"/>
        <end position="26"/>
    </location>
</feature>
<organism evidence="3 4">
    <name type="scientific">Psychroflexus salarius</name>
    <dbReference type="NCBI Taxonomy" id="1155689"/>
    <lineage>
        <taxon>Bacteria</taxon>
        <taxon>Pseudomonadati</taxon>
        <taxon>Bacteroidota</taxon>
        <taxon>Flavobacteriia</taxon>
        <taxon>Flavobacteriales</taxon>
        <taxon>Flavobacteriaceae</taxon>
        <taxon>Psychroflexus</taxon>
    </lineage>
</organism>
<evidence type="ECO:0000313" key="4">
    <source>
        <dbReference type="Proteomes" id="UP000184462"/>
    </source>
</evidence>
<feature type="region of interest" description="Disordered" evidence="1">
    <location>
        <begin position="526"/>
        <end position="546"/>
    </location>
</feature>
<sequence length="868" mass="95540">MKKTLKIIGLILGLIILALFVIPILFEDEIEAKLKKSINQNLTAKVDWQSLDLSLISHFPKASLDLQELEIINQVEFKDDTLIKSGSISLELGVWQLLTSDEIIIDAVEVNQAHINIKVNEDGKANYNIAKVEANDETSTDTNTKNSKPLQLALNSYSISNSSIVYEDTSSKMRFSLSDFNHNGEGNLVASTTNLNTHTDAKISFRFDGVDYLSNNSIQLDALLKIDLDKMKFSFLENEALINQLPLNFDGYVQLFDEYQDINISFSTPNADFKNFMGLIPEAYAGNLEGIETQGEFQLKGEIKGQVTETKIPTINITGKSNNARLKYSDLPQPISHIDIDLAVINETGIVEDTYVNISPFSFNIADDQFSGSLKISDLTKQMMIDLAANGTLNLANLKQAYPIETDLPMQGILTSNLKGKFSLVEVQNKNYEHVNLNGNLGLSNFTYQDEALPKEIKISDAKVKFNTNTASLTSFEMQAGESNLKATGSLSNLMGFALNEETLKGSLNATSTYFSVSDFMAATETENANKQPSGETSTDNDVASTPETAQLQLPKFLDLTLKFNANKVNYTNFNFKNMSGRLQIKDAAVEISDASTDVFGGSLNLDGLFDTKTAQPNFDFKLGFNLVDITESFEAIDLLKSLAPITKALTGNMNFDLNFDGKLTQNFDLVKQSLDGNLKATIVKAGVAPEQSKLLSGLNSNFSGIKLDELNLKDITALLSFTNGQIKTKPFSFNIDDIKVNAQGSHGFDNQLDYQLNLNLPAEYLGDDVSNQLSQLAGKSNENFKVDVPVNISGSHTNPVFNIDTKQAINSLKNQIINQQKENIKDKISDKVGNLLGNNKSDSTSTKTEEKVKEVLGGLFGKKKKKN</sequence>
<evidence type="ECO:0000256" key="2">
    <source>
        <dbReference type="SAM" id="Phobius"/>
    </source>
</evidence>
<dbReference type="AlphaFoldDB" id="A0A1M4TFG3"/>
<dbReference type="Proteomes" id="UP000184462">
    <property type="component" value="Unassembled WGS sequence"/>
</dbReference>
<dbReference type="EMBL" id="FQTW01000001">
    <property type="protein sequence ID" value="SHE43181.1"/>
    <property type="molecule type" value="Genomic_DNA"/>
</dbReference>
<proteinExistence type="predicted"/>
<keyword evidence="2" id="KW-1133">Transmembrane helix</keyword>